<evidence type="ECO:0000313" key="2">
    <source>
        <dbReference type="Proteomes" id="UP000604046"/>
    </source>
</evidence>
<dbReference type="OrthoDB" id="408262at2759"/>
<accession>A0A812QU09</accession>
<keyword evidence="2" id="KW-1185">Reference proteome</keyword>
<organism evidence="1 2">
    <name type="scientific">Symbiodinium natans</name>
    <dbReference type="NCBI Taxonomy" id="878477"/>
    <lineage>
        <taxon>Eukaryota</taxon>
        <taxon>Sar</taxon>
        <taxon>Alveolata</taxon>
        <taxon>Dinophyceae</taxon>
        <taxon>Suessiales</taxon>
        <taxon>Symbiodiniaceae</taxon>
        <taxon>Symbiodinium</taxon>
    </lineage>
</organism>
<dbReference type="EMBL" id="CAJNDS010002269">
    <property type="protein sequence ID" value="CAE7403501.1"/>
    <property type="molecule type" value="Genomic_DNA"/>
</dbReference>
<protein>
    <submittedName>
        <fullName evidence="1">Uncharacterized protein</fullName>
    </submittedName>
</protein>
<name>A0A812QU09_9DINO</name>
<proteinExistence type="predicted"/>
<reference evidence="1" key="1">
    <citation type="submission" date="2021-02" db="EMBL/GenBank/DDBJ databases">
        <authorList>
            <person name="Dougan E. K."/>
            <person name="Rhodes N."/>
            <person name="Thang M."/>
            <person name="Chan C."/>
        </authorList>
    </citation>
    <scope>NUCLEOTIDE SEQUENCE</scope>
</reference>
<dbReference type="Proteomes" id="UP000604046">
    <property type="component" value="Unassembled WGS sequence"/>
</dbReference>
<comment type="caution">
    <text evidence="1">The sequence shown here is derived from an EMBL/GenBank/DDBJ whole genome shotgun (WGS) entry which is preliminary data.</text>
</comment>
<dbReference type="AlphaFoldDB" id="A0A812QU09"/>
<gene>
    <name evidence="1" type="ORF">SNAT2548_LOCUS21956</name>
</gene>
<sequence length="120" mass="13079">MAFAESAAVFESRAREIGLSDDVFKALKEEGLDSMANFAFGCSHVPGSSNEDNFLSMLKKALKRDPSLAETARLRRLFHESYAVVAADLKASVEQSDESGVRKLAKAQQARLQGICIARV</sequence>
<evidence type="ECO:0000313" key="1">
    <source>
        <dbReference type="EMBL" id="CAE7403501.1"/>
    </source>
</evidence>